<dbReference type="Proteomes" id="UP000198372">
    <property type="component" value="Unassembled WGS sequence"/>
</dbReference>
<evidence type="ECO:0000313" key="2">
    <source>
        <dbReference type="Proteomes" id="UP000198372"/>
    </source>
</evidence>
<sequence length="452" mass="49889">MATVVREVGTTILGNSPVARCQLNGGAFVQDCLVTRRGKLYRTDAPYAAFYLDNQPGVRHVCLARRQLPSGAWDRITFTDYDQIEDDGHNVISLGICDADGSIHFSFDAHDTPLHYRHSLVDLTSEAANAQWRTESFSKVLDHLPGLEHLSKAEYFEASSRDELSQALSQILTVIHAPRQEITYPRFVSVSEPPGALVFEYRIGISGLGSDLMCIYTGSADDGGAWRHRGVYLQGVQNNPYINGIDADLNGTLHVSWTYRDYVTVTLEQSRQQAGPNGPENNHDLCYAYSPPEKDGSGPGVRWYASDGRQVGTSSSSPILPSTSGILAFNIPKYSGILNQEAQCIAPRGGFHVLNRELIGGVVTWFVYSLIDGKWAKEPLPVLPPSQTSARGKILVSRKSERLLVLLPLAQDLLILTRPVQQRWEKCFVVPNAGGEKGMEVLYDVSHVTWFA</sequence>
<name>A0A238FDL3_9BASI</name>
<dbReference type="EMBL" id="FMSP01000007">
    <property type="protein sequence ID" value="SCV71277.1"/>
    <property type="molecule type" value="Genomic_DNA"/>
</dbReference>
<keyword evidence="2" id="KW-1185">Reference proteome</keyword>
<organism evidence="1 2">
    <name type="scientific">Microbotryum intermedium</name>
    <dbReference type="NCBI Taxonomy" id="269621"/>
    <lineage>
        <taxon>Eukaryota</taxon>
        <taxon>Fungi</taxon>
        <taxon>Dikarya</taxon>
        <taxon>Basidiomycota</taxon>
        <taxon>Pucciniomycotina</taxon>
        <taxon>Microbotryomycetes</taxon>
        <taxon>Microbotryales</taxon>
        <taxon>Microbotryaceae</taxon>
        <taxon>Microbotryum</taxon>
    </lineage>
</organism>
<dbReference type="AlphaFoldDB" id="A0A238FDL3"/>
<gene>
    <name evidence="1" type="ORF">BQ2448_2865</name>
</gene>
<accession>A0A238FDL3</accession>
<dbReference type="OrthoDB" id="9978204at2759"/>
<reference evidence="2" key="1">
    <citation type="submission" date="2016-09" db="EMBL/GenBank/DDBJ databases">
        <authorList>
            <person name="Jeantristanb JTB J.-T."/>
            <person name="Ricardo R."/>
        </authorList>
    </citation>
    <scope>NUCLEOTIDE SEQUENCE [LARGE SCALE GENOMIC DNA]</scope>
</reference>
<evidence type="ECO:0000313" key="1">
    <source>
        <dbReference type="EMBL" id="SCV71277.1"/>
    </source>
</evidence>
<dbReference type="Pfam" id="PF15892">
    <property type="entry name" value="BNR_4"/>
    <property type="match status" value="1"/>
</dbReference>
<protein>
    <submittedName>
        <fullName evidence="1">BQ2448_2865 protein</fullName>
    </submittedName>
</protein>
<proteinExistence type="predicted"/>